<protein>
    <submittedName>
        <fullName evidence="1">Uncharacterized protein</fullName>
    </submittedName>
</protein>
<sequence length="103" mass="12005">MGANKELSQMFRQMGEDYLTDIDMSGSLYLQYKELDKPKLEVTATNFGKFYKAKLNGVSINREKLYNILGIESTAGMRLEYHLFEFEKHDQKYIIDFSEISVS</sequence>
<name>A0A8E4ZDX8_9CAUD</name>
<organism evidence="1 2">
    <name type="scientific">Tenacibaculum phage Gundel_1</name>
    <dbReference type="NCBI Taxonomy" id="2745672"/>
    <lineage>
        <taxon>Viruses</taxon>
        <taxon>Duplodnaviria</taxon>
        <taxon>Heunggongvirae</taxon>
        <taxon>Uroviricota</taxon>
        <taxon>Caudoviricetes</taxon>
        <taxon>Pachyviridae</taxon>
        <taxon>Gundelvirus</taxon>
        <taxon>Gundelvirus Gundel</taxon>
    </lineage>
</organism>
<gene>
    <name evidence="1" type="ORF">Gundel1_30</name>
</gene>
<accession>A0A8E4ZDX8</accession>
<dbReference type="EMBL" id="MT732474">
    <property type="protein sequence ID" value="QQV91462.1"/>
    <property type="molecule type" value="Genomic_DNA"/>
</dbReference>
<keyword evidence="2" id="KW-1185">Reference proteome</keyword>
<evidence type="ECO:0000313" key="2">
    <source>
        <dbReference type="Proteomes" id="UP000693868"/>
    </source>
</evidence>
<proteinExistence type="predicted"/>
<evidence type="ECO:0000313" key="1">
    <source>
        <dbReference type="EMBL" id="QQV91462.1"/>
    </source>
</evidence>
<dbReference type="Proteomes" id="UP000693868">
    <property type="component" value="Segment"/>
</dbReference>
<reference evidence="1" key="1">
    <citation type="submission" date="2020-07" db="EMBL/GenBank/DDBJ databases">
        <title>Highly diverse flavobacterial phages as mortality factor during North Sea spring blooms.</title>
        <authorList>
            <person name="Bartlau N."/>
            <person name="Wichels A."/>
            <person name="Krohne G."/>
            <person name="Adriaenssens E.M."/>
            <person name="Heins A."/>
            <person name="Fuchs B.M."/>
            <person name="Amann R."/>
            <person name="Moraru C."/>
        </authorList>
    </citation>
    <scope>NUCLEOTIDE SEQUENCE</scope>
</reference>